<dbReference type="Gene3D" id="3.40.50.720">
    <property type="entry name" value="NAD(P)-binding Rossmann-like Domain"/>
    <property type="match status" value="1"/>
</dbReference>
<protein>
    <submittedName>
        <fullName evidence="1">Putative xanthine dehydrogenase subunit A</fullName>
        <ecNumber evidence="1">1.17.1.4</ecNumber>
    </submittedName>
</protein>
<dbReference type="AlphaFoldDB" id="A0A0X8X9B3"/>
<evidence type="ECO:0000313" key="1">
    <source>
        <dbReference type="EMBL" id="BAU55764.1"/>
    </source>
</evidence>
<dbReference type="EMBL" id="AP017313">
    <property type="protein sequence ID" value="BAU55764.1"/>
    <property type="molecule type" value="Genomic_DNA"/>
</dbReference>
<dbReference type="InterPro" id="IPR052698">
    <property type="entry name" value="MoCofactor_Util/Proc"/>
</dbReference>
<dbReference type="Pfam" id="PF02625">
    <property type="entry name" value="XdhC_CoxI"/>
    <property type="match status" value="1"/>
</dbReference>
<name>A0A0X8X9B3_9SPHI</name>
<dbReference type="PANTHER" id="PTHR30388">
    <property type="entry name" value="ALDEHYDE OXIDOREDUCTASE MOLYBDENUM COFACTOR ASSEMBLY PROTEIN"/>
    <property type="match status" value="1"/>
</dbReference>
<reference evidence="1 2" key="1">
    <citation type="submission" date="2015-12" db="EMBL/GenBank/DDBJ databases">
        <title>Genome sequence of Mucilaginibacter gotjawali.</title>
        <authorList>
            <person name="Lee J.S."/>
            <person name="Lee K.C."/>
            <person name="Kim K.K."/>
            <person name="Lee B.W."/>
        </authorList>
    </citation>
    <scope>NUCLEOTIDE SEQUENCE [LARGE SCALE GENOMIC DNA]</scope>
    <source>
        <strain evidence="1 2">SA3-7</strain>
    </source>
</reference>
<proteinExistence type="predicted"/>
<dbReference type="OrthoDB" id="9773039at2"/>
<sequence length="373" mass="41081">MKEIKAIISAYDKIDKAKTGAALATVVRVEGSSYRRTGARMLVTDDGVWVGGISGGCLEGDALKRARLAIAKSESSLITYDTTEDDAYQIGVGLGCNGIIDVLFTPLQYQDKNNPVEVLKTCVAANRQTNILVTITNLEGFWPNVRTGNVIRYKTVQSLAVFADAAIEQQLEEHINAQIESGKSRHVGIRKAGGEKLAVFIEILLPEIRLVLMGHQYDIYPLARLTKEVGWQVTMVSNPLKINTRLVDTVDAIFSYDQLSDIRIDQYTAIVLMAHDYKTDKANLPKVLQTAAFYIGMLGPRVRSEKIFNELATEGQSISGEYMARIYAPAGLDIGALSPEEIALSIIAEIKTVFSKRGGTFLKFRHSPIHERS</sequence>
<dbReference type="Pfam" id="PF13478">
    <property type="entry name" value="XdhC_C"/>
    <property type="match status" value="1"/>
</dbReference>
<accession>A0A0X8X9B3</accession>
<evidence type="ECO:0000313" key="2">
    <source>
        <dbReference type="Proteomes" id="UP000218263"/>
    </source>
</evidence>
<dbReference type="PANTHER" id="PTHR30388:SF6">
    <property type="entry name" value="XANTHINE DEHYDROGENASE SUBUNIT A-RELATED"/>
    <property type="match status" value="1"/>
</dbReference>
<dbReference type="EC" id="1.17.1.4" evidence="1"/>
<gene>
    <name evidence="1" type="primary">pucA</name>
    <name evidence="1" type="ORF">MgSA37_03956</name>
</gene>
<dbReference type="RefSeq" id="WP_096354204.1">
    <property type="nucleotide sequence ID" value="NZ_AP017313.1"/>
</dbReference>
<dbReference type="GO" id="GO:0004854">
    <property type="term" value="F:xanthine dehydrogenase activity"/>
    <property type="evidence" value="ECO:0007669"/>
    <property type="project" value="UniProtKB-EC"/>
</dbReference>
<dbReference type="InterPro" id="IPR027051">
    <property type="entry name" value="XdhC_Rossmann_dom"/>
</dbReference>
<keyword evidence="1" id="KW-0560">Oxidoreductase</keyword>
<organism evidence="1 2">
    <name type="scientific">Mucilaginibacter gotjawali</name>
    <dbReference type="NCBI Taxonomy" id="1550579"/>
    <lineage>
        <taxon>Bacteria</taxon>
        <taxon>Pseudomonadati</taxon>
        <taxon>Bacteroidota</taxon>
        <taxon>Sphingobacteriia</taxon>
        <taxon>Sphingobacteriales</taxon>
        <taxon>Sphingobacteriaceae</taxon>
        <taxon>Mucilaginibacter</taxon>
    </lineage>
</organism>
<keyword evidence="2" id="KW-1185">Reference proteome</keyword>
<dbReference type="InterPro" id="IPR003777">
    <property type="entry name" value="XdhC_CoxI"/>
</dbReference>
<dbReference type="KEGG" id="mgot:MgSA37_03956"/>
<dbReference type="Proteomes" id="UP000218263">
    <property type="component" value="Chromosome"/>
</dbReference>